<feature type="compositionally biased region" description="Polar residues" evidence="1">
    <location>
        <begin position="147"/>
        <end position="160"/>
    </location>
</feature>
<gene>
    <name evidence="2" type="ORF">CUR178_07939</name>
</gene>
<dbReference type="RefSeq" id="XP_067695906.1">
    <property type="nucleotide sequence ID" value="XM_067839574.1"/>
</dbReference>
<feature type="compositionally biased region" description="Gly residues" evidence="1">
    <location>
        <begin position="170"/>
        <end position="180"/>
    </location>
</feature>
<dbReference type="GeneID" id="94175084"/>
<dbReference type="EMBL" id="JAFHKP010000004">
    <property type="protein sequence ID" value="KAG5486572.1"/>
    <property type="molecule type" value="Genomic_DNA"/>
</dbReference>
<proteinExistence type="predicted"/>
<accession>A0A836HI04</accession>
<reference evidence="2 3" key="1">
    <citation type="submission" date="2021-02" db="EMBL/GenBank/DDBJ databases">
        <title>Leishmania (Mundinia) enrietti genome sequencing and assembly.</title>
        <authorList>
            <person name="Almutairi H."/>
            <person name="Gatherer D."/>
        </authorList>
    </citation>
    <scope>NUCLEOTIDE SEQUENCE [LARGE SCALE GENOMIC DNA]</scope>
    <source>
        <strain evidence="2">CUR178</strain>
    </source>
</reference>
<dbReference type="AlphaFoldDB" id="A0A836HI04"/>
<keyword evidence="3" id="KW-1185">Reference proteome</keyword>
<feature type="region of interest" description="Disordered" evidence="1">
    <location>
        <begin position="142"/>
        <end position="180"/>
    </location>
</feature>
<sequence>MAEGNADTKDDVVVVLGGVAGYGVAHWNCGASSVENSGVSTPQQPQRAQARAGLLERQSRSRWTSLGVTHTRGGLPQRLAQRTAPASGVSAASVAYTNFATDVDWRVYSGLIAMRASGQWTLLEPAASANSFACAFKADFTSVPPDTVSSSRSVNENGAYSSSAGSTSSSGGGSSSGVPQ</sequence>
<dbReference type="KEGG" id="lenr:94175084"/>
<evidence type="ECO:0000313" key="2">
    <source>
        <dbReference type="EMBL" id="KAG5486572.1"/>
    </source>
</evidence>
<dbReference type="Proteomes" id="UP000674179">
    <property type="component" value="Chromosome 4"/>
</dbReference>
<name>A0A836HI04_LEIEN</name>
<comment type="caution">
    <text evidence="2">The sequence shown here is derived from an EMBL/GenBank/DDBJ whole genome shotgun (WGS) entry which is preliminary data.</text>
</comment>
<protein>
    <submittedName>
        <fullName evidence="2">Uncharacterized protein</fullName>
    </submittedName>
</protein>
<evidence type="ECO:0000313" key="3">
    <source>
        <dbReference type="Proteomes" id="UP000674179"/>
    </source>
</evidence>
<evidence type="ECO:0000256" key="1">
    <source>
        <dbReference type="SAM" id="MobiDB-lite"/>
    </source>
</evidence>
<organism evidence="2 3">
    <name type="scientific">Leishmania enriettii</name>
    <dbReference type="NCBI Taxonomy" id="5663"/>
    <lineage>
        <taxon>Eukaryota</taxon>
        <taxon>Discoba</taxon>
        <taxon>Euglenozoa</taxon>
        <taxon>Kinetoplastea</taxon>
        <taxon>Metakinetoplastina</taxon>
        <taxon>Trypanosomatida</taxon>
        <taxon>Trypanosomatidae</taxon>
        <taxon>Leishmaniinae</taxon>
        <taxon>Leishmania</taxon>
    </lineage>
</organism>